<comment type="caution">
    <text evidence="2">The sequence shown here is derived from an EMBL/GenBank/DDBJ whole genome shotgun (WGS) entry which is preliminary data.</text>
</comment>
<protein>
    <submittedName>
        <fullName evidence="2">Glycoside hydrolase family 16 protein</fullName>
    </submittedName>
</protein>
<dbReference type="InterPro" id="IPR013320">
    <property type="entry name" value="ConA-like_dom_sf"/>
</dbReference>
<dbReference type="RefSeq" id="WP_322423631.1">
    <property type="nucleotide sequence ID" value="NZ_JAXQPW010000001.1"/>
</dbReference>
<dbReference type="GO" id="GO:0016787">
    <property type="term" value="F:hydrolase activity"/>
    <property type="evidence" value="ECO:0007669"/>
    <property type="project" value="UniProtKB-KW"/>
</dbReference>
<name>A0ABU5KA34_9ACTN</name>
<evidence type="ECO:0000313" key="2">
    <source>
        <dbReference type="EMBL" id="MDZ5661329.1"/>
    </source>
</evidence>
<dbReference type="CDD" id="cd00413">
    <property type="entry name" value="Glyco_hydrolase_16"/>
    <property type="match status" value="1"/>
</dbReference>
<keyword evidence="3" id="KW-1185">Reference proteome</keyword>
<dbReference type="SUPFAM" id="SSF49899">
    <property type="entry name" value="Concanavalin A-like lectins/glucanases"/>
    <property type="match status" value="1"/>
</dbReference>
<proteinExistence type="predicted"/>
<dbReference type="EMBL" id="JAXQPW010000001">
    <property type="protein sequence ID" value="MDZ5661329.1"/>
    <property type="molecule type" value="Genomic_DNA"/>
</dbReference>
<keyword evidence="2" id="KW-0378">Hydrolase</keyword>
<sequence length="255" mass="27825">MGSRTEHFEGDDLAADTWVPHYLPHWSSREGTRASYDVAGSVLRLRIPTGQGLWCPERHTPALRTSTIASGLFAGALGSTVGQQPFADGLTVTEEQDPFRGWLLTGGRLTVRARADVTARSMVSVWLTGFEDEPERCGEVCVFEVFGDTVVTDPAAPSAGVGAGVHAFRDPALREDFSVTPLALDLREWHDFTVEMGPAGCRWSVDGTPVRTSDQCPRYPLQLFVGVFDFPDRDDGTLPDHEPTLEVDSIEHVVG</sequence>
<evidence type="ECO:0000256" key="1">
    <source>
        <dbReference type="SAM" id="MobiDB-lite"/>
    </source>
</evidence>
<reference evidence="2 3" key="1">
    <citation type="submission" date="2023-11" db="EMBL/GenBank/DDBJ databases">
        <title>Novel species in genus Nocardioides.</title>
        <authorList>
            <person name="Zhou H."/>
        </authorList>
    </citation>
    <scope>NUCLEOTIDE SEQUENCE [LARGE SCALE GENOMIC DNA]</scope>
    <source>
        <strain evidence="2 3">S-58</strain>
    </source>
</reference>
<gene>
    <name evidence="2" type="ORF">SFC79_06075</name>
</gene>
<evidence type="ECO:0000313" key="3">
    <source>
        <dbReference type="Proteomes" id="UP001291999"/>
    </source>
</evidence>
<feature type="region of interest" description="Disordered" evidence="1">
    <location>
        <begin position="235"/>
        <end position="255"/>
    </location>
</feature>
<dbReference type="Gene3D" id="2.60.120.200">
    <property type="match status" value="1"/>
</dbReference>
<organism evidence="2 3">
    <name type="scientific">Nocardioides renjunii</name>
    <dbReference type="NCBI Taxonomy" id="3095075"/>
    <lineage>
        <taxon>Bacteria</taxon>
        <taxon>Bacillati</taxon>
        <taxon>Actinomycetota</taxon>
        <taxon>Actinomycetes</taxon>
        <taxon>Propionibacteriales</taxon>
        <taxon>Nocardioidaceae</taxon>
        <taxon>Nocardioides</taxon>
    </lineage>
</organism>
<dbReference type="Proteomes" id="UP001291999">
    <property type="component" value="Unassembled WGS sequence"/>
</dbReference>
<accession>A0ABU5KA34</accession>